<organism evidence="2 3">
    <name type="scientific">Chlamydomonas incerta</name>
    <dbReference type="NCBI Taxonomy" id="51695"/>
    <lineage>
        <taxon>Eukaryota</taxon>
        <taxon>Viridiplantae</taxon>
        <taxon>Chlorophyta</taxon>
        <taxon>core chlorophytes</taxon>
        <taxon>Chlorophyceae</taxon>
        <taxon>CS clade</taxon>
        <taxon>Chlamydomonadales</taxon>
        <taxon>Chlamydomonadaceae</taxon>
        <taxon>Chlamydomonas</taxon>
    </lineage>
</organism>
<dbReference type="GO" id="GO:0004620">
    <property type="term" value="F:phospholipase activity"/>
    <property type="evidence" value="ECO:0007669"/>
    <property type="project" value="TreeGrafter"/>
</dbReference>
<dbReference type="GO" id="GO:0016020">
    <property type="term" value="C:membrane"/>
    <property type="evidence" value="ECO:0007669"/>
    <property type="project" value="TreeGrafter"/>
</dbReference>
<dbReference type="GO" id="GO:0071944">
    <property type="term" value="C:cell periphery"/>
    <property type="evidence" value="ECO:0007669"/>
    <property type="project" value="TreeGrafter"/>
</dbReference>
<dbReference type="GO" id="GO:0046513">
    <property type="term" value="P:ceramide biosynthetic process"/>
    <property type="evidence" value="ECO:0007669"/>
    <property type="project" value="TreeGrafter"/>
</dbReference>
<accession>A0A835SUA5</accession>
<dbReference type="AlphaFoldDB" id="A0A835SUA5"/>
<evidence type="ECO:0000256" key="1">
    <source>
        <dbReference type="SAM" id="MobiDB-lite"/>
    </source>
</evidence>
<feature type="compositionally biased region" description="Low complexity" evidence="1">
    <location>
        <begin position="351"/>
        <end position="363"/>
    </location>
</feature>
<feature type="region of interest" description="Disordered" evidence="1">
    <location>
        <begin position="619"/>
        <end position="657"/>
    </location>
</feature>
<feature type="compositionally biased region" description="Gly residues" evidence="1">
    <location>
        <begin position="619"/>
        <end position="628"/>
    </location>
</feature>
<protein>
    <submittedName>
        <fullName evidence="2">Uncharacterized protein</fullName>
    </submittedName>
</protein>
<dbReference type="PANTHER" id="PTHR12393">
    <property type="entry name" value="SPHINGOMYELIN PHOSPHODIESTERASE RELATED"/>
    <property type="match status" value="1"/>
</dbReference>
<keyword evidence="3" id="KW-1185">Reference proteome</keyword>
<dbReference type="PANTHER" id="PTHR12393:SF6">
    <property type="entry name" value="SPHINGOMYELIN PHOSPHODIESTERASE 2"/>
    <property type="match status" value="1"/>
</dbReference>
<sequence>MPSREPSGWTSIRGDLKLKIASYVHPNEATANLKLVDRDTAKSLSNFRIIHLAQLVPEWFKISGKGYFGCDEIGLSAQPWPGAEFVRRCSRPGPWRSLCLPQRQRMLCLAASSGDAPSLEVALEQCGCSLEPEVAMMAAAAGAVAACKVLLIRQGGNLCDYFIDVAAEAGRLEVLQWYRTQELARRLPRLNGSQLDYAAAAACRGGHEHVMDWFFRTYGAASVTPGRGRRPCLLYINDCRTVTRLAAAAAAGGHAALFESYAPRLSPRAPLDVLWPALMKLALGCCPLPVLQRWHDLDGRLQPSAELKALMVFAAACSPSPDWAAKVTCLLAQQPAPRGLQPQPPQPPQPAGAAGPEEGAPAEADLHMGGGGGATEFPPHVKLMDDIVFSWLGEQPDLQQRVELLASRGLVLTRYAYLAEFTARACNVAALEWMIDRQRLELTDALVKRLVGPRGAPEPVLELLRARGYVFGLQHVREALRFSRVQTVGWLARLLDGQRQQQQQGGNAAAFWSNVFRQAAALGASLDTLRYLHEQHDAQIDLKAVATGGSVEALEWAVRGLRRGCSAAAARRGGDGSNLLEGGGTATAGTCACAASAAAGEAPGAAVAPGAAREGAGDFGGYGGGGASQQGPDAPGADAWESSSTVSGSEGAISGEDDAWDAYSEDDAWDAYSSEGGDAAGGGSSGADAGADAGEAACAAAGGGGLQQQQQQQQPQDPLAALQPHDIVRIALTGNLAAATWLQQAAPAGAAMEELLLQLRGVAMGEARLRKRAVFGALRWWVQLNPLEVDVAEGDSRGGAMPPAVAPTELVTFAPTCAQWWTELGQDLQALVMRTSAQDPITPAQWEWLQCRWRLFE</sequence>
<reference evidence="2" key="1">
    <citation type="journal article" date="2020" name="bioRxiv">
        <title>Comparative genomics of Chlamydomonas.</title>
        <authorList>
            <person name="Craig R.J."/>
            <person name="Hasan A.R."/>
            <person name="Ness R.W."/>
            <person name="Keightley P.D."/>
        </authorList>
    </citation>
    <scope>NUCLEOTIDE SEQUENCE</scope>
    <source>
        <strain evidence="2">SAG 7.73</strain>
    </source>
</reference>
<name>A0A835SUA5_CHLIN</name>
<dbReference type="OrthoDB" id="63514at2759"/>
<gene>
    <name evidence="2" type="ORF">HXX76_010668</name>
</gene>
<evidence type="ECO:0000313" key="2">
    <source>
        <dbReference type="EMBL" id="KAG2429888.1"/>
    </source>
</evidence>
<comment type="caution">
    <text evidence="2">The sequence shown here is derived from an EMBL/GenBank/DDBJ whole genome shotgun (WGS) entry which is preliminary data.</text>
</comment>
<dbReference type="GO" id="GO:0030149">
    <property type="term" value="P:sphingolipid catabolic process"/>
    <property type="evidence" value="ECO:0007669"/>
    <property type="project" value="TreeGrafter"/>
</dbReference>
<proteinExistence type="predicted"/>
<dbReference type="Proteomes" id="UP000650467">
    <property type="component" value="Unassembled WGS sequence"/>
</dbReference>
<feature type="region of interest" description="Disordered" evidence="1">
    <location>
        <begin position="669"/>
        <end position="691"/>
    </location>
</feature>
<dbReference type="GO" id="GO:0005783">
    <property type="term" value="C:endoplasmic reticulum"/>
    <property type="evidence" value="ECO:0007669"/>
    <property type="project" value="TreeGrafter"/>
</dbReference>
<feature type="region of interest" description="Disordered" evidence="1">
    <location>
        <begin position="336"/>
        <end position="371"/>
    </location>
</feature>
<evidence type="ECO:0000313" key="3">
    <source>
        <dbReference type="Proteomes" id="UP000650467"/>
    </source>
</evidence>
<dbReference type="EMBL" id="JAEHOC010000029">
    <property type="protein sequence ID" value="KAG2429888.1"/>
    <property type="molecule type" value="Genomic_DNA"/>
</dbReference>